<sequence length="319" mass="36585">MQNSTITTTTGGHHQNCSISYEESKTFVIVVYSAVCALGFPANCLTLYLTSKRVKQGNVLAVYLFFLSLCELLYILTLPFWIIYVIKNHMWDTGKFSCQVIAFLFFCNIYISILLLCCISIDRFRAVVFALETNGRRNQKMAALLSISVFISVGLVHTPVFQMASQNNTCFEVLEVDDQIAKYYYARFVIGFVVPFAIIVYTNYRIFRSIKESVSLTPRQKTKVKYLAIAIIVIFLICFAPYHVVLLVRALHFSHYPRNMCGFEKRVYTLSVIFLCFSTVNSVADPIIYVFVSENNRNDLSRIFRGWNPRPANPANREN</sequence>
<feature type="transmembrane region" description="Helical" evidence="13">
    <location>
        <begin position="29"/>
        <end position="49"/>
    </location>
</feature>
<evidence type="ECO:0000256" key="1">
    <source>
        <dbReference type="ARBA" id="ARBA00004651"/>
    </source>
</evidence>
<feature type="transmembrane region" description="Helical" evidence="13">
    <location>
        <begin position="184"/>
        <end position="204"/>
    </location>
</feature>
<feature type="transmembrane region" description="Helical" evidence="13">
    <location>
        <begin position="101"/>
        <end position="121"/>
    </location>
</feature>
<dbReference type="InterPro" id="IPR005388">
    <property type="entry name" value="G2A_lysphc_rcpt"/>
</dbReference>
<keyword evidence="5 13" id="KW-1133">Transmembrane helix</keyword>
<dbReference type="RefSeq" id="XP_028929269.1">
    <property type="nucleotide sequence ID" value="XM_029073436.2"/>
</dbReference>
<keyword evidence="9 12" id="KW-0675">Receptor</keyword>
<evidence type="ECO:0000313" key="15">
    <source>
        <dbReference type="Ensembl" id="ENSOANP00000050414.1"/>
    </source>
</evidence>
<keyword evidence="7 13" id="KW-0472">Membrane</keyword>
<feature type="transmembrane region" description="Helical" evidence="13">
    <location>
        <begin position="224"/>
        <end position="248"/>
    </location>
</feature>
<evidence type="ECO:0000256" key="13">
    <source>
        <dbReference type="SAM" id="Phobius"/>
    </source>
</evidence>
<dbReference type="GO" id="GO:0005886">
    <property type="term" value="C:plasma membrane"/>
    <property type="evidence" value="ECO:0007669"/>
    <property type="project" value="UniProtKB-SubCell"/>
</dbReference>
<comment type="similarity">
    <text evidence="2 12">Belongs to the G-protein coupled receptor 1 family.</text>
</comment>
<dbReference type="GO" id="GO:0000082">
    <property type="term" value="P:G1/S transition of mitotic cell cycle"/>
    <property type="evidence" value="ECO:0000318"/>
    <property type="project" value="GO_Central"/>
</dbReference>
<evidence type="ECO:0000313" key="16">
    <source>
        <dbReference type="Proteomes" id="UP000002279"/>
    </source>
</evidence>
<dbReference type="Gene3D" id="1.20.1070.10">
    <property type="entry name" value="Rhodopsin 7-helix transmembrane proteins"/>
    <property type="match status" value="1"/>
</dbReference>
<feature type="transmembrane region" description="Helical" evidence="13">
    <location>
        <begin position="268"/>
        <end position="292"/>
    </location>
</feature>
<evidence type="ECO:0000256" key="7">
    <source>
        <dbReference type="ARBA" id="ARBA00023136"/>
    </source>
</evidence>
<feature type="transmembrane region" description="Helical" evidence="13">
    <location>
        <begin position="61"/>
        <end position="86"/>
    </location>
</feature>
<proteinExistence type="inferred from homology"/>
<evidence type="ECO:0000256" key="10">
    <source>
        <dbReference type="ARBA" id="ARBA00023180"/>
    </source>
</evidence>
<dbReference type="SUPFAM" id="SSF81321">
    <property type="entry name" value="Family A G protein-coupled receptor-like"/>
    <property type="match status" value="1"/>
</dbReference>
<keyword evidence="6 12" id="KW-0297">G-protein coupled receptor</keyword>
<evidence type="ECO:0000256" key="11">
    <source>
        <dbReference type="ARBA" id="ARBA00023224"/>
    </source>
</evidence>
<dbReference type="InterPro" id="IPR000276">
    <property type="entry name" value="GPCR_Rhodpsn"/>
</dbReference>
<organism evidence="15 16">
    <name type="scientific">Ornithorhynchus anatinus</name>
    <name type="common">Duckbill platypus</name>
    <dbReference type="NCBI Taxonomy" id="9258"/>
    <lineage>
        <taxon>Eukaryota</taxon>
        <taxon>Metazoa</taxon>
        <taxon>Chordata</taxon>
        <taxon>Craniata</taxon>
        <taxon>Vertebrata</taxon>
        <taxon>Euteleostomi</taxon>
        <taxon>Mammalia</taxon>
        <taxon>Monotremata</taxon>
        <taxon>Ornithorhynchidae</taxon>
        <taxon>Ornithorhynchus</taxon>
    </lineage>
</organism>
<dbReference type="RefSeq" id="XP_028929260.1">
    <property type="nucleotide sequence ID" value="XM_029073427.2"/>
</dbReference>
<dbReference type="FunFam" id="1.20.1070.10:FF:000065">
    <property type="entry name" value="G-protein coupled receptor 4"/>
    <property type="match status" value="1"/>
</dbReference>
<dbReference type="InParanoid" id="A0A6I8P929"/>
<dbReference type="Bgee" id="ENSOANG00000046324">
    <property type="expression patterns" value="Expressed in liver and 4 other cell types or tissues"/>
</dbReference>
<keyword evidence="8" id="KW-1015">Disulfide bond</keyword>
<reference evidence="15" key="3">
    <citation type="submission" date="2025-09" db="UniProtKB">
        <authorList>
            <consortium name="Ensembl"/>
        </authorList>
    </citation>
    <scope>IDENTIFICATION</scope>
    <source>
        <strain evidence="15">Glennie</strain>
    </source>
</reference>
<reference evidence="15 16" key="1">
    <citation type="journal article" date="2008" name="Nature">
        <title>Genome analysis of the platypus reveals unique signatures of evolution.</title>
        <authorList>
            <person name="Warren W.C."/>
            <person name="Hillier L.W."/>
            <person name="Marshall Graves J.A."/>
            <person name="Birney E."/>
            <person name="Ponting C.P."/>
            <person name="Grutzner F."/>
            <person name="Belov K."/>
            <person name="Miller W."/>
            <person name="Clarke L."/>
            <person name="Chinwalla A.T."/>
            <person name="Yang S.P."/>
            <person name="Heger A."/>
            <person name="Locke D.P."/>
            <person name="Miethke P."/>
            <person name="Waters P.D."/>
            <person name="Veyrunes F."/>
            <person name="Fulton L."/>
            <person name="Fulton B."/>
            <person name="Graves T."/>
            <person name="Wallis J."/>
            <person name="Puente X.S."/>
            <person name="Lopez-Otin C."/>
            <person name="Ordonez G.R."/>
            <person name="Eichler E.E."/>
            <person name="Chen L."/>
            <person name="Cheng Z."/>
            <person name="Deakin J.E."/>
            <person name="Alsop A."/>
            <person name="Thompson K."/>
            <person name="Kirby P."/>
            <person name="Papenfuss A.T."/>
            <person name="Wakefield M.J."/>
            <person name="Olender T."/>
            <person name="Lancet D."/>
            <person name="Huttley G.A."/>
            <person name="Smit A.F."/>
            <person name="Pask A."/>
            <person name="Temple-Smith P."/>
            <person name="Batzer M.A."/>
            <person name="Walker J.A."/>
            <person name="Konkel M.K."/>
            <person name="Harris R.S."/>
            <person name="Whittington C.M."/>
            <person name="Wong E.S."/>
            <person name="Gemmell N.J."/>
            <person name="Buschiazzo E."/>
            <person name="Vargas Jentzsch I.M."/>
            <person name="Merkel A."/>
            <person name="Schmitz J."/>
            <person name="Zemann A."/>
            <person name="Churakov G."/>
            <person name="Kriegs J.O."/>
            <person name="Brosius J."/>
            <person name="Murchison E.P."/>
            <person name="Sachidanandam R."/>
            <person name="Smith C."/>
            <person name="Hannon G.J."/>
            <person name="Tsend-Ayush E."/>
            <person name="McMillan D."/>
            <person name="Attenborough R."/>
            <person name="Rens W."/>
            <person name="Ferguson-Smith M."/>
            <person name="Lefevre C.M."/>
            <person name="Sharp J.A."/>
            <person name="Nicholas K.R."/>
            <person name="Ray D.A."/>
            <person name="Kube M."/>
            <person name="Reinhardt R."/>
            <person name="Pringle T.H."/>
            <person name="Taylor J."/>
            <person name="Jones R.C."/>
            <person name="Nixon B."/>
            <person name="Dacheux J.L."/>
            <person name="Niwa H."/>
            <person name="Sekita Y."/>
            <person name="Huang X."/>
            <person name="Stark A."/>
            <person name="Kheradpour P."/>
            <person name="Kellis M."/>
            <person name="Flicek P."/>
            <person name="Chen Y."/>
            <person name="Webber C."/>
            <person name="Hardison R."/>
            <person name="Nelson J."/>
            <person name="Hallsworth-Pepin K."/>
            <person name="Delehaunty K."/>
            <person name="Markovic C."/>
            <person name="Minx P."/>
            <person name="Feng Y."/>
            <person name="Kremitzki C."/>
            <person name="Mitreva M."/>
            <person name="Glasscock J."/>
            <person name="Wylie T."/>
            <person name="Wohldmann P."/>
            <person name="Thiru P."/>
            <person name="Nhan M.N."/>
            <person name="Pohl C.S."/>
            <person name="Smith S.M."/>
            <person name="Hou S."/>
            <person name="Nefedov M."/>
            <person name="de Jong P.J."/>
            <person name="Renfree M.B."/>
            <person name="Mardis E.R."/>
            <person name="Wilson R.K."/>
        </authorList>
    </citation>
    <scope>NUCLEOTIDE SEQUENCE [LARGE SCALE GENOMIC DNA]</scope>
    <source>
        <strain evidence="15 16">Glennie</strain>
    </source>
</reference>
<keyword evidence="3" id="KW-1003">Cell membrane</keyword>
<feature type="domain" description="G-protein coupled receptors family 1 profile" evidence="14">
    <location>
        <begin position="42"/>
        <end position="289"/>
    </location>
</feature>
<evidence type="ECO:0000259" key="14">
    <source>
        <dbReference type="PROSITE" id="PS50262"/>
    </source>
</evidence>
<dbReference type="GO" id="GO:0010972">
    <property type="term" value="P:negative regulation of G2/M transition of mitotic cell cycle"/>
    <property type="evidence" value="ECO:0000318"/>
    <property type="project" value="GO_Central"/>
</dbReference>
<keyword evidence="16" id="KW-1185">Reference proteome</keyword>
<evidence type="ECO:0000256" key="6">
    <source>
        <dbReference type="ARBA" id="ARBA00023040"/>
    </source>
</evidence>
<dbReference type="PANTHER" id="PTHR24234">
    <property type="entry name" value="LYSOPHOSPHATIDIC ACID RECEPTOR 5/SPHINGOSYLPHOSPHORYLCHOLINE RECEPTOR"/>
    <property type="match status" value="1"/>
</dbReference>
<dbReference type="AlphaFoldDB" id="A0A6I8P929"/>
<evidence type="ECO:0000256" key="8">
    <source>
        <dbReference type="ARBA" id="ARBA00023157"/>
    </source>
</evidence>
<evidence type="ECO:0000256" key="2">
    <source>
        <dbReference type="ARBA" id="ARBA00010663"/>
    </source>
</evidence>
<dbReference type="KEGG" id="oaa:100085477"/>
<keyword evidence="10" id="KW-0325">Glycoprotein</keyword>
<accession>A0A6I8P929</accession>
<reference evidence="15" key="2">
    <citation type="submission" date="2025-08" db="UniProtKB">
        <authorList>
            <consortium name="Ensembl"/>
        </authorList>
    </citation>
    <scope>IDENTIFICATION</scope>
    <source>
        <strain evidence="15">Glennie</strain>
    </source>
</reference>
<dbReference type="CTD" id="29933"/>
<protein>
    <submittedName>
        <fullName evidence="15">G protein-coupled receptor 132</fullName>
    </submittedName>
</protein>
<gene>
    <name evidence="15" type="primary">GPR132</name>
</gene>
<dbReference type="Proteomes" id="UP000002279">
    <property type="component" value="Chromosome 1"/>
</dbReference>
<dbReference type="OrthoDB" id="8953154at2759"/>
<dbReference type="FunCoup" id="A0A6I8P929">
    <property type="interactions" value="679"/>
</dbReference>
<dbReference type="GeneTree" id="ENSGT01030000234518"/>
<dbReference type="InterPro" id="IPR017452">
    <property type="entry name" value="GPCR_Rhodpsn_7TM"/>
</dbReference>
<dbReference type="PROSITE" id="PS50262">
    <property type="entry name" value="G_PROTEIN_RECEP_F1_2"/>
    <property type="match status" value="1"/>
</dbReference>
<dbReference type="PRINTS" id="PR00237">
    <property type="entry name" value="GPCRRHODOPSN"/>
</dbReference>
<dbReference type="Pfam" id="PF00001">
    <property type="entry name" value="7tm_1"/>
    <property type="match status" value="1"/>
</dbReference>
<dbReference type="GO" id="GO:0004930">
    <property type="term" value="F:G protein-coupled receptor activity"/>
    <property type="evidence" value="ECO:0007669"/>
    <property type="project" value="UniProtKB-KW"/>
</dbReference>
<dbReference type="GeneID" id="100085477"/>
<feature type="transmembrane region" description="Helical" evidence="13">
    <location>
        <begin position="142"/>
        <end position="164"/>
    </location>
</feature>
<keyword evidence="4 12" id="KW-0812">Transmembrane</keyword>
<dbReference type="CDD" id="cd15364">
    <property type="entry name" value="7tmA_GPR132_G2A"/>
    <property type="match status" value="1"/>
</dbReference>
<keyword evidence="11 12" id="KW-0807">Transducer</keyword>
<dbReference type="Ensembl" id="ENSOANT00000064143.1">
    <property type="protein sequence ID" value="ENSOANP00000050414.1"/>
    <property type="gene ID" value="ENSOANG00000046324.1"/>
</dbReference>
<evidence type="ECO:0000256" key="5">
    <source>
        <dbReference type="ARBA" id="ARBA00022989"/>
    </source>
</evidence>
<evidence type="ECO:0000256" key="12">
    <source>
        <dbReference type="RuleBase" id="RU000688"/>
    </source>
</evidence>
<dbReference type="PRINTS" id="PR01563">
    <property type="entry name" value="G2ARECEPTOR"/>
</dbReference>
<name>A0A6I8P929_ORNAN</name>
<dbReference type="PROSITE" id="PS00237">
    <property type="entry name" value="G_PROTEIN_RECEP_F1_1"/>
    <property type="match status" value="1"/>
</dbReference>
<dbReference type="OMA" id="SLCELMY"/>
<evidence type="ECO:0000256" key="9">
    <source>
        <dbReference type="ARBA" id="ARBA00023170"/>
    </source>
</evidence>
<comment type="subcellular location">
    <subcellularLocation>
        <location evidence="1">Cell membrane</location>
        <topology evidence="1">Multi-pass membrane protein</topology>
    </subcellularLocation>
</comment>
<evidence type="ECO:0000256" key="4">
    <source>
        <dbReference type="ARBA" id="ARBA00022692"/>
    </source>
</evidence>
<dbReference type="PANTHER" id="PTHR24234:SF7">
    <property type="entry name" value="G-PROTEIN COUPLED RECEPTOR 132-RELATED"/>
    <property type="match status" value="1"/>
</dbReference>
<evidence type="ECO:0000256" key="3">
    <source>
        <dbReference type="ARBA" id="ARBA00022475"/>
    </source>
</evidence>